<feature type="region of interest" description="Disordered" evidence="1">
    <location>
        <begin position="3394"/>
        <end position="3414"/>
    </location>
</feature>
<gene>
    <name evidence="2" type="ORF">NDU88_005712</name>
</gene>
<feature type="compositionally biased region" description="Basic and acidic residues" evidence="1">
    <location>
        <begin position="3191"/>
        <end position="3210"/>
    </location>
</feature>
<dbReference type="EMBL" id="JANPWB010000002">
    <property type="protein sequence ID" value="KAJ1210346.1"/>
    <property type="molecule type" value="Genomic_DNA"/>
</dbReference>
<feature type="region of interest" description="Disordered" evidence="1">
    <location>
        <begin position="3188"/>
        <end position="3210"/>
    </location>
</feature>
<feature type="region of interest" description="Disordered" evidence="1">
    <location>
        <begin position="2120"/>
        <end position="2177"/>
    </location>
</feature>
<feature type="compositionally biased region" description="Low complexity" evidence="1">
    <location>
        <begin position="2167"/>
        <end position="2177"/>
    </location>
</feature>
<feature type="region of interest" description="Disordered" evidence="1">
    <location>
        <begin position="2020"/>
        <end position="2042"/>
    </location>
</feature>
<organism evidence="2 3">
    <name type="scientific">Pleurodeles waltl</name>
    <name type="common">Iberian ribbed newt</name>
    <dbReference type="NCBI Taxonomy" id="8319"/>
    <lineage>
        <taxon>Eukaryota</taxon>
        <taxon>Metazoa</taxon>
        <taxon>Chordata</taxon>
        <taxon>Craniata</taxon>
        <taxon>Vertebrata</taxon>
        <taxon>Euteleostomi</taxon>
        <taxon>Amphibia</taxon>
        <taxon>Batrachia</taxon>
        <taxon>Caudata</taxon>
        <taxon>Salamandroidea</taxon>
        <taxon>Salamandridae</taxon>
        <taxon>Pleurodelinae</taxon>
        <taxon>Pleurodeles</taxon>
    </lineage>
</organism>
<dbReference type="PANTHER" id="PTHR14492">
    <property type="entry name" value="JBTS17"/>
    <property type="match status" value="1"/>
</dbReference>
<feature type="region of interest" description="Disordered" evidence="1">
    <location>
        <begin position="35"/>
        <end position="56"/>
    </location>
</feature>
<evidence type="ECO:0000313" key="2">
    <source>
        <dbReference type="EMBL" id="KAJ1210346.1"/>
    </source>
</evidence>
<feature type="region of interest" description="Disordered" evidence="1">
    <location>
        <begin position="3351"/>
        <end position="3377"/>
    </location>
</feature>
<reference evidence="2" key="1">
    <citation type="journal article" date="2022" name="bioRxiv">
        <title>Sequencing and chromosome-scale assembly of the giantPleurodeles waltlgenome.</title>
        <authorList>
            <person name="Brown T."/>
            <person name="Elewa A."/>
            <person name="Iarovenko S."/>
            <person name="Subramanian E."/>
            <person name="Araus A.J."/>
            <person name="Petzold A."/>
            <person name="Susuki M."/>
            <person name="Suzuki K.-i.T."/>
            <person name="Hayashi T."/>
            <person name="Toyoda A."/>
            <person name="Oliveira C."/>
            <person name="Osipova E."/>
            <person name="Leigh N.D."/>
            <person name="Simon A."/>
            <person name="Yun M.H."/>
        </authorList>
    </citation>
    <scope>NUCLEOTIDE SEQUENCE</scope>
    <source>
        <strain evidence="2">20211129_DDA</strain>
        <tissue evidence="2">Liver</tissue>
    </source>
</reference>
<evidence type="ECO:0008006" key="4">
    <source>
        <dbReference type="Google" id="ProtNLM"/>
    </source>
</evidence>
<feature type="region of interest" description="Disordered" evidence="1">
    <location>
        <begin position="2857"/>
        <end position="2878"/>
    </location>
</feature>
<feature type="compositionally biased region" description="Polar residues" evidence="1">
    <location>
        <begin position="3249"/>
        <end position="3259"/>
    </location>
</feature>
<feature type="compositionally biased region" description="Low complexity" evidence="1">
    <location>
        <begin position="84"/>
        <end position="94"/>
    </location>
</feature>
<evidence type="ECO:0000313" key="3">
    <source>
        <dbReference type="Proteomes" id="UP001066276"/>
    </source>
</evidence>
<accession>A0AAV7WCM5</accession>
<feature type="region of interest" description="Disordered" evidence="1">
    <location>
        <begin position="3231"/>
        <end position="3323"/>
    </location>
</feature>
<dbReference type="GO" id="GO:0060271">
    <property type="term" value="P:cilium assembly"/>
    <property type="evidence" value="ECO:0007669"/>
    <property type="project" value="TreeGrafter"/>
</dbReference>
<feature type="compositionally biased region" description="Basic and acidic residues" evidence="1">
    <location>
        <begin position="2647"/>
        <end position="2665"/>
    </location>
</feature>
<name>A0AAV7WCM5_PLEWA</name>
<feature type="compositionally biased region" description="Basic and acidic residues" evidence="1">
    <location>
        <begin position="3357"/>
        <end position="3371"/>
    </location>
</feature>
<dbReference type="Pfam" id="PF15392">
    <property type="entry name" value="Joubert"/>
    <property type="match status" value="1"/>
</dbReference>
<protein>
    <recommendedName>
        <fullName evidence="4">Ciliogenesis and planar polarity effector 1</fullName>
    </recommendedName>
</protein>
<dbReference type="PANTHER" id="PTHR14492:SF4">
    <property type="entry name" value="CILIOGENESIS AND PLANAR POLARITY EFFECTOR 1"/>
    <property type="match status" value="1"/>
</dbReference>
<sequence>MRHSVNQALVQAIQPIKHHLLGLVDQQAWSAPVGTPSLGDPSFSADSQSAKQTSNPHAADFQSLFRNMAREHDYNAGSLKKAVDAPASSSASSDHSSEQEDAPPLSAALTKQMHVLAAGTTPQMYGALGLVAGGCDRNVRVLDRPLYRQHPGYVELWDWLLCDPEVLKLRNKNMTAVIKSVGVGVEGYENEIEDGLFLHIETSPLNLMRKKPCSRFCWLGQEKESVFLLDDNSFSEINLVSGRIKKKVARLQPLLKNKNVAVLGTSRNGAWLAGVLTSGEIFIWNKDQDVVKTIPLTEELSNELAASEERCRRLYLFVSEDGRRLLLATTLGSVFVWESIDIKNFPSSWKGPLSSGRWSRIDPDASTVLPDTDNKETAVHAIFIRNQTLGDCCLCSFAFYIEDRLMLVFLLLRWHENAYQYISSLPYDVHWSHQECSLSSLVPSCTPVKSKGALITAFAGDGLVLAATINQKDPEATQVLFVNIVNFVTISGSLKGCSSKNHMIPTKFIRSYWVGDMSWTHDSLFLACILKRGALVLLTRLGDLLSLVTTGCSVEFGPAEFIPLHPLITYRSSDAALQTADGNSSLGSTASEKDMLRQRFSVTTHPRSPYLIVSDGYMVTALRFINNYSPSSFMKSLLLDSAQSLEAMRQLHLPSKHHKGKRPKLRSLSSLKASILKAHGSQNSTFSMIPRFLQGEEEMLELRLADLQVCEEDSEDEVLPKDGFTSLSFKHDSSGKSVDHGRLEFASMFDTIHATDATDEMDDEGNVFSKLNCIQKNLMTAWSLGISFGTIEEKDVLLNSTIGFLTHLINVLQFLKRPPSTKDKFSRTTARNSSWVHFVFKLFQQCLIVLQWDVPHRQGFRHIIKLTSEVVKLMTVCPQDQPFSRTLLEAFSLLKMVSYYLNIIYTPQCNRISASVGKDLSVELDSLFLPLCQNLSESKVKDFFFMDVLCSLPPRTSTFEHSPDKRLTFLWRLLYQHALRFQAQLCLHVSRNDSQLKEKINDEESIIAVVLCHIQATLQSSGDTLEKAVRLEPVTGEEHFLLGSYKESVQIWKRALQENTAPEGKRTCFLQMRYFLAMLYCHLYYNNLSEAQGLCDHLTRELLSRSRLPFDQLECNSESPRADDLGLLRGVHVKAALTVVQSMARFMASYFTNQPLYVLPPHNVNILPPLHIRQEKCPRVVPLQHCTVANAVRDQNLSSVWTVEYALDLLLIGGLIPEAAWFALQLGDWKMSVSIGLAYNLSCQITEDRTWLNSVEMQLPPKLTPAHTFQEKLQSFLGRPGSSEIIKAEGRGYKQFTDPIEDEDTDALFSSVQEMLKAAVMAEADILSETFLLLIEAAKDLSKGLSGLVPEKLYLPAPPLYCPQPASVSEGDYGDQVLASEKDYRQKLSGVLQRILLLLRAARCSIPSAQWYIKKLKWARKVMQKIRAKSFLPPLSQLPESLLNYSRTNSTFFKTGPDGDKLDDVSCKIIGSFRELCALCWMLHVREKLSDGCRRYQISRDNMEKQQDFEKTVPFDSSVVEQCLNALEWAYRMLPFSAFLNIEELVQDIILSLIGELPPVQKVAEILVKAFPSSEAVRVSLRDKYHSLQQRLRHCMVKGPKGEEMMSLVMHNFHKVRIKTLKRVVRNIGPIEMNIWEPEEENPDNEVQLYDRFSMGTSLSRSTLTEFGKPQVYSDADTGDTLSEALMTEEPIPRMEMSVTEDLRYNNDTLYRKKDISAKSKTDQKEPKETTLLPSVGTWEFERDDDEYIAFLDLFMSYLLERDLINYTDPCIPFLTSFSEHLREFELNSLLFDVHTTLKRRQGRSKHCNVFRAGYSYTASAEAGAQPVNSVQPCDEKENALRRLPSNPTSLIFLPASKPSLIQYFNEGNNATLGKKGLFGLNLRTALQEDHQEESSACPKEPHQSTETPVVVNTFKIIHFESVLPSEELLTELKTKFGGVSRLLEWMIRWSEKQLLCGSSKEELIRENSTIIRVKTSAAAILTSLWLLEERHCAGCRDKNTNFRIPDAENIKAPVFQSMERQTMQRESSVDTGYRGSTGTPIDALEENLYEDVCESDPESSSIHDHKDELEEVQDIQQKVLDIPSTSEDDFEDDFDPVSPSISVNIRPVQRLTENSVETYEIPYRESESEKLEEKKTHHDSTCASEQPGGPPLVCADMKVSTPSDRGSPAPASSYGPSFPTLPDLHAENVQSHAAIYTSPLDTHNSDHRTQPQNTSEAVRQMFQDEMFRLLQLQQINFMSLMQIVGSSFASLPQVQQLLQQSQPINLQEGQTSANVRGLVTEGLLTTPAEDRHHMISVPPVQQPHTMKSGGERATNSSNSLPSPDESSKENQQDHTELKREESRPSKSRMLLATCNMLDSVNGKASIDTQNVIPLVTTPQNLSAAKSFPLLHLSPERSFKPEENDTFQSFARPPQNPREAWVTIETIKNRKDSETPEYSSGVVQPHVNQQVKHFKQKEKQKKKSAVCVKTETPKNVHVNPYMLNSNRATLPQNLKHAVAPSLESKVSSQGAFRNQAGFPLLHMQVNPVPLFPHIIRPNNAGLIIPPHDISRKDIQVPQQIPKLTLLHASIPLENKVISQVLPFQPPRLIPLQHIIAYKQSIQNKSEQLFEEHVAGSIKLLKANIEPFEGRDVQKERKGRVRRRLEKQHKQEHVERPPYKQDNTETKLEKQVQIIAELEGQERMNTQPGNQEKIETKTVKKTSVSFRPQDSIIELIPVDDNSSEIIDNSEVHQNDVPNLENGEGFVLPLGMFDSLLLEQNNEHRSVPAPAELHYMAATKRKAAEIQDASTNTDPEYLPSTVPQLLPPDLYQNLRFLNGLEEQIVPSKTSDPETVPPKHQYINVIDIEASDFLKDLPTRESPEEELTRDRADHASAPSSAQLHHMAASVTNVIPPDEFESTDYLLQLPVSQSQNLNEKPGVAGDVVTWNLLQDDLDIVKPSERSVKTFSAKPMSKVHMDSKLHEMEAQLSALQNMAEYMERDFANSELLVNTIENLGSAMDSVHEEIPYSSTGIQDTTKELFFNPVRLEDLIEEEEEDSKSELIANNASAWQTPAYSAVSAANPASTTEASADFPRVEEVRESFSDAPLEMTGLSDIADIIGDLVRHGGVAASELGLTEAQARIFSRASNDKANSTRLTKKMESKRQEIRDWMKLKQKERLAEHCKKREELREREYDPFRPQKDLQRTFNSSDLRKIQKAKEEKDKTLLSEHHSHRVAQAFTLMNNILSATSQAPATNPYHPPNSPLRLKSPQSIQGQPLTRQRVYSLKRSLSANPAEKRRAIPRTGSSQARSLSTPSYGSAHSRGPWTLPKKIPDSRAQSATSYSLKAKIETSLPRDRMSQITRRGILVNRSTKKGHAHVEGREKPGFDAKRPVSANPGLAFDRSGKEIFRKPTKQAAECQTNETGLENEDSDSLSHWEVPDEINRILNSSQDAWSLLQEEEHFPQSFNDIDNMSESTGSILSKLDWNMIEDMVASVEEKSN</sequence>
<evidence type="ECO:0000256" key="1">
    <source>
        <dbReference type="SAM" id="MobiDB-lite"/>
    </source>
</evidence>
<proteinExistence type="predicted"/>
<feature type="region of interest" description="Disordered" evidence="1">
    <location>
        <begin position="2633"/>
        <end position="2665"/>
    </location>
</feature>
<feature type="region of interest" description="Disordered" evidence="1">
    <location>
        <begin position="2288"/>
        <end position="2349"/>
    </location>
</feature>
<dbReference type="InterPro" id="IPR028236">
    <property type="entry name" value="CPLANE1"/>
</dbReference>
<keyword evidence="3" id="KW-1185">Reference proteome</keyword>
<feature type="compositionally biased region" description="Basic and acidic residues" evidence="1">
    <location>
        <begin position="2326"/>
        <end position="2345"/>
    </location>
</feature>
<feature type="compositionally biased region" description="Basic and acidic residues" evidence="1">
    <location>
        <begin position="2123"/>
        <end position="2141"/>
    </location>
</feature>
<feature type="region of interest" description="Disordered" evidence="1">
    <location>
        <begin position="81"/>
        <end position="104"/>
    </location>
</feature>
<feature type="compositionally biased region" description="Polar residues" evidence="1">
    <location>
        <begin position="3284"/>
        <end position="3299"/>
    </location>
</feature>
<dbReference type="GO" id="GO:0035869">
    <property type="term" value="C:ciliary transition zone"/>
    <property type="evidence" value="ECO:0007669"/>
    <property type="project" value="TreeGrafter"/>
</dbReference>
<feature type="compositionally biased region" description="Low complexity" evidence="1">
    <location>
        <begin position="2316"/>
        <end position="2325"/>
    </location>
</feature>
<feature type="compositionally biased region" description="Basic residues" evidence="1">
    <location>
        <begin position="2636"/>
        <end position="2646"/>
    </location>
</feature>
<dbReference type="SUPFAM" id="SSF69322">
    <property type="entry name" value="Tricorn protease domain 2"/>
    <property type="match status" value="1"/>
</dbReference>
<feature type="compositionally biased region" description="Polar residues" evidence="1">
    <location>
        <begin position="2020"/>
        <end position="2040"/>
    </location>
</feature>
<feature type="compositionally biased region" description="Basic and acidic residues" evidence="1">
    <location>
        <begin position="2857"/>
        <end position="2871"/>
    </location>
</feature>
<comment type="caution">
    <text evidence="2">The sequence shown here is derived from an EMBL/GenBank/DDBJ whole genome shotgun (WGS) entry which is preliminary data.</text>
</comment>
<feature type="compositionally biased region" description="Polar residues" evidence="1">
    <location>
        <begin position="44"/>
        <end position="56"/>
    </location>
</feature>
<dbReference type="Proteomes" id="UP001066276">
    <property type="component" value="Chromosome 1_2"/>
</dbReference>